<reference evidence="8" key="1">
    <citation type="submission" date="2021-01" db="EMBL/GenBank/DDBJ databases">
        <authorList>
            <person name="Corre E."/>
            <person name="Pelletier E."/>
            <person name="Niang G."/>
            <person name="Scheremetjew M."/>
            <person name="Finn R."/>
            <person name="Kale V."/>
            <person name="Holt S."/>
            <person name="Cochrane G."/>
            <person name="Meng A."/>
            <person name="Brown T."/>
            <person name="Cohen L."/>
        </authorList>
    </citation>
    <scope>NUCLEOTIDE SEQUENCE</scope>
    <source>
        <strain evidence="8">CCMP2877</strain>
    </source>
</reference>
<comment type="subcellular location">
    <subcellularLocation>
        <location evidence="1">Membrane</location>
        <topology evidence="1">Single-pass membrane protein</topology>
    </subcellularLocation>
</comment>
<dbReference type="GO" id="GO:0017095">
    <property type="term" value="F:heparan sulfate 6-sulfotransferase activity"/>
    <property type="evidence" value="ECO:0007669"/>
    <property type="project" value="TreeGrafter"/>
</dbReference>
<keyword evidence="3" id="KW-0812">Transmembrane</keyword>
<evidence type="ECO:0000256" key="6">
    <source>
        <dbReference type="ARBA" id="ARBA00023180"/>
    </source>
</evidence>
<dbReference type="PANTHER" id="PTHR12812:SF0">
    <property type="entry name" value="HEPARAN-SULFATE 6-O-SULFOTRANSFERASE"/>
    <property type="match status" value="1"/>
</dbReference>
<feature type="signal peptide" evidence="7">
    <location>
        <begin position="1"/>
        <end position="21"/>
    </location>
</feature>
<evidence type="ECO:0000256" key="3">
    <source>
        <dbReference type="ARBA" id="ARBA00022692"/>
    </source>
</evidence>
<evidence type="ECO:0000256" key="4">
    <source>
        <dbReference type="ARBA" id="ARBA00022989"/>
    </source>
</evidence>
<proteinExistence type="predicted"/>
<evidence type="ECO:0000256" key="7">
    <source>
        <dbReference type="SAM" id="SignalP"/>
    </source>
</evidence>
<dbReference type="SUPFAM" id="SSF52540">
    <property type="entry name" value="P-loop containing nucleoside triphosphate hydrolases"/>
    <property type="match status" value="1"/>
</dbReference>
<gene>
    <name evidence="8" type="ORF">PPAR1163_LOCUS23524</name>
</gene>
<dbReference type="GO" id="GO:0016020">
    <property type="term" value="C:membrane"/>
    <property type="evidence" value="ECO:0007669"/>
    <property type="project" value="UniProtKB-SubCell"/>
</dbReference>
<keyword evidence="5" id="KW-0472">Membrane</keyword>
<accession>A0A7S1UE25</accession>
<protein>
    <recommendedName>
        <fullName evidence="9">Sulfotransferase domain-containing protein</fullName>
    </recommendedName>
</protein>
<evidence type="ECO:0000256" key="2">
    <source>
        <dbReference type="ARBA" id="ARBA00022679"/>
    </source>
</evidence>
<dbReference type="InterPro" id="IPR027417">
    <property type="entry name" value="P-loop_NTPase"/>
</dbReference>
<dbReference type="PANTHER" id="PTHR12812">
    <property type="entry name" value="HEPARAN SULFATE 6-O-SULFOTRANSFERASE 3"/>
    <property type="match status" value="1"/>
</dbReference>
<dbReference type="AlphaFoldDB" id="A0A7S1UE25"/>
<keyword evidence="6" id="KW-0325">Glycoprotein</keyword>
<evidence type="ECO:0000256" key="5">
    <source>
        <dbReference type="ARBA" id="ARBA00023136"/>
    </source>
</evidence>
<dbReference type="EMBL" id="HBGJ01037263">
    <property type="protein sequence ID" value="CAD9265108.1"/>
    <property type="molecule type" value="Transcribed_RNA"/>
</dbReference>
<evidence type="ECO:0008006" key="9">
    <source>
        <dbReference type="Google" id="ProtNLM"/>
    </source>
</evidence>
<sequence>MGSSKALAAFALAALSGSVSAASDEVESRGLRGRELVDKAKHHDPPIYFLHIHKSGGTMFCTLAQENGLRTNEDDNCNGFLDVYNADAVVHGRQFIGDNGLERGEPCCGDTAEKQRRVAANMDFDIVMNEGDLASEADWDAFSYVTILRDPVDRYISHFVHNKYKRPKFWEGTDFAGWLDRQEDNFAVRRICGKPCRVPKGQITAEHFEMAKARLDKFKVVMVLENISEGLAIVHKLFGWENAQNHVVSWIKSTQEAKTKAMLKTTDAGHVPDGMVFWDRALHAYAAHLQSHQYTMLYAAGVDSAFTEEHKSCVNTCCFEKCSRAPHWTL</sequence>
<dbReference type="Gene3D" id="3.40.50.300">
    <property type="entry name" value="P-loop containing nucleotide triphosphate hydrolases"/>
    <property type="match status" value="1"/>
</dbReference>
<keyword evidence="7" id="KW-0732">Signal</keyword>
<organism evidence="8">
    <name type="scientific">Phaeomonas parva</name>
    <dbReference type="NCBI Taxonomy" id="124430"/>
    <lineage>
        <taxon>Eukaryota</taxon>
        <taxon>Sar</taxon>
        <taxon>Stramenopiles</taxon>
        <taxon>Ochrophyta</taxon>
        <taxon>Pinguiophyceae</taxon>
        <taxon>Pinguiochrysidales</taxon>
        <taxon>Pinguiochrysidaceae</taxon>
        <taxon>Phaeomonas</taxon>
    </lineage>
</organism>
<feature type="chain" id="PRO_5030860173" description="Sulfotransferase domain-containing protein" evidence="7">
    <location>
        <begin position="22"/>
        <end position="330"/>
    </location>
</feature>
<evidence type="ECO:0000256" key="1">
    <source>
        <dbReference type="ARBA" id="ARBA00004167"/>
    </source>
</evidence>
<dbReference type="InterPro" id="IPR010635">
    <property type="entry name" value="Heparan_SO4-6-sulfoTrfase"/>
</dbReference>
<keyword evidence="4" id="KW-1133">Transmembrane helix</keyword>
<keyword evidence="2" id="KW-0808">Transferase</keyword>
<name>A0A7S1UE25_9STRA</name>
<evidence type="ECO:0000313" key="8">
    <source>
        <dbReference type="EMBL" id="CAD9265108.1"/>
    </source>
</evidence>